<dbReference type="EMBL" id="JADWYR010000001">
    <property type="protein sequence ID" value="MBG9376177.1"/>
    <property type="molecule type" value="Genomic_DNA"/>
</dbReference>
<dbReference type="NCBIfam" id="TIGR00877">
    <property type="entry name" value="purD"/>
    <property type="match status" value="1"/>
</dbReference>
<dbReference type="GO" id="GO:0005524">
    <property type="term" value="F:ATP binding"/>
    <property type="evidence" value="ECO:0007669"/>
    <property type="project" value="UniProtKB-UniRule"/>
</dbReference>
<evidence type="ECO:0000256" key="10">
    <source>
        <dbReference type="HAMAP-Rule" id="MF_00138"/>
    </source>
</evidence>
<protein>
    <recommendedName>
        <fullName evidence="2 10">Phosphoribosylamine--glycine ligase</fullName>
        <ecNumber evidence="2 10">6.3.4.13</ecNumber>
    </recommendedName>
    <alternativeName>
        <fullName evidence="10">GARS</fullName>
    </alternativeName>
    <alternativeName>
        <fullName evidence="8 10">Glycinamide ribonucleotide synthetase</fullName>
    </alternativeName>
    <alternativeName>
        <fullName evidence="9 10">Phosphoribosylglycinamide synthetase</fullName>
    </alternativeName>
</protein>
<dbReference type="SUPFAM" id="SSF52440">
    <property type="entry name" value="PreATP-grasp domain"/>
    <property type="match status" value="1"/>
</dbReference>
<dbReference type="InterPro" id="IPR037123">
    <property type="entry name" value="PRibGlycinamide_synth_C_sf"/>
</dbReference>
<dbReference type="Gene3D" id="3.30.470.20">
    <property type="entry name" value="ATP-grasp fold, B domain"/>
    <property type="match status" value="1"/>
</dbReference>
<dbReference type="InterPro" id="IPR000115">
    <property type="entry name" value="PRibGlycinamide_synth"/>
</dbReference>
<comment type="caution">
    <text evidence="13">The sequence shown here is derived from an EMBL/GenBank/DDBJ whole genome shotgun (WGS) entry which is preliminary data.</text>
</comment>
<dbReference type="Proteomes" id="UP000628448">
    <property type="component" value="Unassembled WGS sequence"/>
</dbReference>
<evidence type="ECO:0000313" key="14">
    <source>
        <dbReference type="Proteomes" id="UP000628448"/>
    </source>
</evidence>
<evidence type="ECO:0000256" key="5">
    <source>
        <dbReference type="ARBA" id="ARBA00022755"/>
    </source>
</evidence>
<gene>
    <name evidence="10 13" type="primary">purD</name>
    <name evidence="13" type="ORF">I5907_08020</name>
</gene>
<dbReference type="InterPro" id="IPR013815">
    <property type="entry name" value="ATP_grasp_subdomain_1"/>
</dbReference>
<dbReference type="InterPro" id="IPR011054">
    <property type="entry name" value="Rudment_hybrid_motif"/>
</dbReference>
<dbReference type="SUPFAM" id="SSF56059">
    <property type="entry name" value="Glutathione synthetase ATP-binding domain-like"/>
    <property type="match status" value="1"/>
</dbReference>
<name>A0A931E056_9BACT</name>
<reference evidence="13" key="1">
    <citation type="submission" date="2020-11" db="EMBL/GenBank/DDBJ databases">
        <title>Bacterial whole genome sequence for Panacibacter sp. DH6.</title>
        <authorList>
            <person name="Le V."/>
            <person name="Ko S."/>
            <person name="Ahn C.-Y."/>
            <person name="Oh H.-M."/>
        </authorList>
    </citation>
    <scope>NUCLEOTIDE SEQUENCE</scope>
    <source>
        <strain evidence="13">DH6</strain>
    </source>
</reference>
<dbReference type="InterPro" id="IPR020560">
    <property type="entry name" value="PRibGlycinamide_synth_C-dom"/>
</dbReference>
<comment type="pathway">
    <text evidence="1 10">Purine metabolism; IMP biosynthesis via de novo pathway; N(1)-(5-phospho-D-ribosyl)glycinamide from 5-phospho-alpha-D-ribose 1-diphosphate: step 2/2.</text>
</comment>
<dbReference type="SMART" id="SM01209">
    <property type="entry name" value="GARS_A"/>
    <property type="match status" value="1"/>
</dbReference>
<dbReference type="EC" id="6.3.4.13" evidence="2 10"/>
<dbReference type="SMART" id="SM01210">
    <property type="entry name" value="GARS_C"/>
    <property type="match status" value="1"/>
</dbReference>
<evidence type="ECO:0000256" key="6">
    <source>
        <dbReference type="ARBA" id="ARBA00022840"/>
    </source>
</evidence>
<keyword evidence="5 10" id="KW-0658">Purine biosynthesis</keyword>
<dbReference type="GO" id="GO:0009113">
    <property type="term" value="P:purine nucleobase biosynthetic process"/>
    <property type="evidence" value="ECO:0007669"/>
    <property type="project" value="InterPro"/>
</dbReference>
<keyword evidence="14" id="KW-1185">Reference proteome</keyword>
<evidence type="ECO:0000256" key="9">
    <source>
        <dbReference type="ARBA" id="ARBA00042864"/>
    </source>
</evidence>
<dbReference type="InterPro" id="IPR016185">
    <property type="entry name" value="PreATP-grasp_dom_sf"/>
</dbReference>
<dbReference type="InterPro" id="IPR011761">
    <property type="entry name" value="ATP-grasp"/>
</dbReference>
<evidence type="ECO:0000256" key="4">
    <source>
        <dbReference type="ARBA" id="ARBA00022741"/>
    </source>
</evidence>
<dbReference type="GO" id="GO:0004637">
    <property type="term" value="F:phosphoribosylamine-glycine ligase activity"/>
    <property type="evidence" value="ECO:0007669"/>
    <property type="project" value="UniProtKB-UniRule"/>
</dbReference>
<sequence>MNILLLGSGGREHALAWKMIQSKHCDKLFIAPGNAGTALCGTNIHMSATDFEMQKKFCQENEIGLVVVGPEEPLVKGVFDFYQQALPDVPVIGPAAYGAQLEGSKAFSKKFMQRHSIPTAGYAEFTTENFEEGKTYIANHSLPVVLKADGLAAGKGVVINTTHEDALKTFEEMIINKQFGDASSKVVIEEFLDGIETSVFVLTDGKDYQIIGHAKDYKRIGEGDTGLNTGGMGCVTPVPFVDDVFMQKVISRIIEPTINGLAAENITYKGFVFFGLISVNNEPYVIEYNCRMGDPETEVVMPRLQNDLVELFLAVHNGNLKDQEIKYSDKAYATVVAVSGGYPGDYKKNLKISGLDNLKMENDSIVFHAGTKQNGDDVLTNGGRVLTVTSSGGNITEAVNKSKEILQQISFDGMNFRNDIGYEFR</sequence>
<dbReference type="PANTHER" id="PTHR43472">
    <property type="entry name" value="PHOSPHORIBOSYLAMINE--GLYCINE LIGASE"/>
    <property type="match status" value="1"/>
</dbReference>
<evidence type="ECO:0000256" key="8">
    <source>
        <dbReference type="ARBA" id="ARBA00042242"/>
    </source>
</evidence>
<keyword evidence="3 10" id="KW-0436">Ligase</keyword>
<dbReference type="Gene3D" id="3.40.50.20">
    <property type="match status" value="1"/>
</dbReference>
<dbReference type="HAMAP" id="MF_00138">
    <property type="entry name" value="GARS"/>
    <property type="match status" value="1"/>
</dbReference>
<dbReference type="AlphaFoldDB" id="A0A931E056"/>
<organism evidence="13 14">
    <name type="scientific">Panacibacter microcysteis</name>
    <dbReference type="NCBI Taxonomy" id="2793269"/>
    <lineage>
        <taxon>Bacteria</taxon>
        <taxon>Pseudomonadati</taxon>
        <taxon>Bacteroidota</taxon>
        <taxon>Chitinophagia</taxon>
        <taxon>Chitinophagales</taxon>
        <taxon>Chitinophagaceae</taxon>
        <taxon>Panacibacter</taxon>
    </lineage>
</organism>
<dbReference type="PROSITE" id="PS50975">
    <property type="entry name" value="ATP_GRASP"/>
    <property type="match status" value="1"/>
</dbReference>
<dbReference type="Pfam" id="PF01071">
    <property type="entry name" value="GARS_A"/>
    <property type="match status" value="1"/>
</dbReference>
<evidence type="ECO:0000313" key="13">
    <source>
        <dbReference type="EMBL" id="MBG9376177.1"/>
    </source>
</evidence>
<evidence type="ECO:0000256" key="11">
    <source>
        <dbReference type="PROSITE-ProRule" id="PRU00409"/>
    </source>
</evidence>
<comment type="similarity">
    <text evidence="7 10">Belongs to the GARS family.</text>
</comment>
<evidence type="ECO:0000259" key="12">
    <source>
        <dbReference type="PROSITE" id="PS50975"/>
    </source>
</evidence>
<dbReference type="RefSeq" id="WP_196990196.1">
    <property type="nucleotide sequence ID" value="NZ_JADWYR010000001.1"/>
</dbReference>
<dbReference type="Gene3D" id="3.30.1490.20">
    <property type="entry name" value="ATP-grasp fold, A domain"/>
    <property type="match status" value="1"/>
</dbReference>
<dbReference type="GO" id="GO:0046872">
    <property type="term" value="F:metal ion binding"/>
    <property type="evidence" value="ECO:0007669"/>
    <property type="project" value="InterPro"/>
</dbReference>
<dbReference type="GO" id="GO:0006189">
    <property type="term" value="P:'de novo' IMP biosynthetic process"/>
    <property type="evidence" value="ECO:0007669"/>
    <property type="project" value="UniProtKB-UniRule"/>
</dbReference>
<keyword evidence="4 11" id="KW-0547">Nucleotide-binding</keyword>
<dbReference type="Gene3D" id="3.90.600.10">
    <property type="entry name" value="Phosphoribosylglycinamide synthetase, C-terminal domain"/>
    <property type="match status" value="1"/>
</dbReference>
<proteinExistence type="inferred from homology"/>
<dbReference type="PANTHER" id="PTHR43472:SF1">
    <property type="entry name" value="PHOSPHORIBOSYLAMINE--GLYCINE LIGASE, CHLOROPLASTIC"/>
    <property type="match status" value="1"/>
</dbReference>
<evidence type="ECO:0000256" key="3">
    <source>
        <dbReference type="ARBA" id="ARBA00022598"/>
    </source>
</evidence>
<dbReference type="Pfam" id="PF02843">
    <property type="entry name" value="GARS_C"/>
    <property type="match status" value="1"/>
</dbReference>
<dbReference type="InterPro" id="IPR020562">
    <property type="entry name" value="PRibGlycinamide_synth_N"/>
</dbReference>
<dbReference type="InterPro" id="IPR020561">
    <property type="entry name" value="PRibGlycinamid_synth_ATP-grasp"/>
</dbReference>
<keyword evidence="6 11" id="KW-0067">ATP-binding</keyword>
<dbReference type="SUPFAM" id="SSF51246">
    <property type="entry name" value="Rudiment single hybrid motif"/>
    <property type="match status" value="1"/>
</dbReference>
<accession>A0A931E056</accession>
<evidence type="ECO:0000256" key="1">
    <source>
        <dbReference type="ARBA" id="ARBA00005174"/>
    </source>
</evidence>
<feature type="domain" description="ATP-grasp" evidence="12">
    <location>
        <begin position="109"/>
        <end position="317"/>
    </location>
</feature>
<evidence type="ECO:0000256" key="2">
    <source>
        <dbReference type="ARBA" id="ARBA00013255"/>
    </source>
</evidence>
<comment type="catalytic activity">
    <reaction evidence="10">
        <text>5-phospho-beta-D-ribosylamine + glycine + ATP = N(1)-(5-phospho-beta-D-ribosyl)glycinamide + ADP + phosphate + H(+)</text>
        <dbReference type="Rhea" id="RHEA:17453"/>
        <dbReference type="ChEBI" id="CHEBI:15378"/>
        <dbReference type="ChEBI" id="CHEBI:30616"/>
        <dbReference type="ChEBI" id="CHEBI:43474"/>
        <dbReference type="ChEBI" id="CHEBI:57305"/>
        <dbReference type="ChEBI" id="CHEBI:58681"/>
        <dbReference type="ChEBI" id="CHEBI:143788"/>
        <dbReference type="ChEBI" id="CHEBI:456216"/>
        <dbReference type="EC" id="6.3.4.13"/>
    </reaction>
</comment>
<dbReference type="FunFam" id="3.90.600.10:FF:000001">
    <property type="entry name" value="Trifunctional purine biosynthetic protein adenosine-3"/>
    <property type="match status" value="1"/>
</dbReference>
<evidence type="ECO:0000256" key="7">
    <source>
        <dbReference type="ARBA" id="ARBA00038345"/>
    </source>
</evidence>
<dbReference type="Pfam" id="PF02844">
    <property type="entry name" value="GARS_N"/>
    <property type="match status" value="1"/>
</dbReference>